<dbReference type="EMBL" id="FNHO01000002">
    <property type="protein sequence ID" value="SDM14946.1"/>
    <property type="molecule type" value="Genomic_DNA"/>
</dbReference>
<dbReference type="GeneID" id="77261236"/>
<organism evidence="1 3">
    <name type="scientific">Stutzerimonas balearica DSM 6083</name>
    <dbReference type="NCBI Taxonomy" id="1123016"/>
    <lineage>
        <taxon>Bacteria</taxon>
        <taxon>Pseudomonadati</taxon>
        <taxon>Pseudomonadota</taxon>
        <taxon>Gammaproteobacteria</taxon>
        <taxon>Pseudomonadales</taxon>
        <taxon>Pseudomonadaceae</taxon>
        <taxon>Stutzerimonas</taxon>
    </lineage>
</organism>
<evidence type="ECO:0008006" key="5">
    <source>
        <dbReference type="Google" id="ProtNLM"/>
    </source>
</evidence>
<dbReference type="Gene3D" id="3.40.1170.40">
    <property type="entry name" value="Protein of unknown function DUF3203"/>
    <property type="match status" value="1"/>
</dbReference>
<gene>
    <name evidence="1" type="ORF">CL52_15185</name>
    <name evidence="2" type="ORF">SAMN05660875_102526</name>
</gene>
<dbReference type="EMBL" id="CP007511">
    <property type="protein sequence ID" value="AJE16307.1"/>
    <property type="molecule type" value="Genomic_DNA"/>
</dbReference>
<protein>
    <recommendedName>
        <fullName evidence="5">DUF3203 domain-containing protein</fullName>
    </recommendedName>
</protein>
<accession>A0A8D4C7V0</accession>
<evidence type="ECO:0000313" key="4">
    <source>
        <dbReference type="Proteomes" id="UP000182276"/>
    </source>
</evidence>
<evidence type="ECO:0000313" key="3">
    <source>
        <dbReference type="Proteomes" id="UP000031271"/>
    </source>
</evidence>
<evidence type="ECO:0000313" key="2">
    <source>
        <dbReference type="EMBL" id="SDM14946.1"/>
    </source>
</evidence>
<proteinExistence type="predicted"/>
<reference evidence="2 4" key="2">
    <citation type="submission" date="2016-10" db="EMBL/GenBank/DDBJ databases">
        <authorList>
            <person name="Varghese N."/>
            <person name="Submissions S."/>
        </authorList>
    </citation>
    <scope>NUCLEOTIDE SEQUENCE [LARGE SCALE GENOMIC DNA]</scope>
    <source>
        <strain evidence="2 4">DSM 6083</strain>
    </source>
</reference>
<sequence length="74" mass="7975">MAIEIDTTSGTCVITVDGQPHRGAIMDARITTDPQARMSELHLDGHRVHVPEDEAEHLIAAGATDDRSNLIADD</sequence>
<dbReference type="KEGG" id="pbm:CL52_15185"/>
<dbReference type="AlphaFoldDB" id="A0A8D4C7V0"/>
<dbReference type="Pfam" id="PF11462">
    <property type="entry name" value="DUF3203"/>
    <property type="match status" value="1"/>
</dbReference>
<dbReference type="Proteomes" id="UP000031271">
    <property type="component" value="Chromosome"/>
</dbReference>
<name>A0A8D4C7V0_9GAMM</name>
<reference evidence="1 3" key="3">
    <citation type="journal article" name="Genome Announc.">
        <title>Complete Genome Sequence of Pseudomonas balearica DSM 6083T.</title>
        <authorList>
            <person name="Bennasar-Figueras A."/>
            <person name="Salva-Serra F."/>
            <person name="Jaen-Luchoro D."/>
            <person name="Segui C."/>
            <person name="Aliaga F."/>
            <person name="Busquets A."/>
            <person name="Gomila M."/>
            <person name="Moore E.R."/>
            <person name="Lalucat J."/>
        </authorList>
    </citation>
    <scope>NUCLEOTIDE SEQUENCE [LARGE SCALE GENOMIC DNA]</scope>
    <source>
        <strain evidence="3">DSM 6083</strain>
        <strain evidence="1">DSM6083</strain>
    </source>
</reference>
<evidence type="ECO:0000313" key="1">
    <source>
        <dbReference type="EMBL" id="AJE16307.1"/>
    </source>
</evidence>
<dbReference type="InterPro" id="IPR038079">
    <property type="entry name" value="PA2021-like_sf"/>
</dbReference>
<dbReference type="SUPFAM" id="SSF141447">
    <property type="entry name" value="PA2021-like"/>
    <property type="match status" value="1"/>
</dbReference>
<dbReference type="InterPro" id="IPR021564">
    <property type="entry name" value="DUF3203"/>
</dbReference>
<reference evidence="3" key="1">
    <citation type="submission" date="2014-03" db="EMBL/GenBank/DDBJ databases">
        <title>Complete genome of Pseudomonas balearica DSM 6083T, a sewage water isolate from an enrichment with 2-methylnaphthalene.</title>
        <authorList>
            <person name="Salva-Serra F."/>
            <person name="Jaen-Luchoro D."/>
            <person name="Busquets A."/>
            <person name="Pena A."/>
            <person name="Gomila M."/>
            <person name="Bosch R."/>
            <person name="Nogales B."/>
            <person name="Garcia-Valdes E."/>
            <person name="Lalucat J."/>
            <person name="Bennasar A."/>
        </authorList>
    </citation>
    <scope>NUCLEOTIDE SEQUENCE [LARGE SCALE GENOMIC DNA]</scope>
    <source>
        <strain evidence="3">DSM 6083</strain>
    </source>
</reference>
<keyword evidence="4" id="KW-1185">Reference proteome</keyword>
<dbReference type="RefSeq" id="WP_041104358.1">
    <property type="nucleotide sequence ID" value="NZ_CP007511.1"/>
</dbReference>
<dbReference type="Proteomes" id="UP000182276">
    <property type="component" value="Unassembled WGS sequence"/>
</dbReference>